<dbReference type="Proteomes" id="UP000887159">
    <property type="component" value="Unassembled WGS sequence"/>
</dbReference>
<dbReference type="AlphaFoldDB" id="A0A8X6SYR1"/>
<reference evidence="1" key="1">
    <citation type="submission" date="2020-08" db="EMBL/GenBank/DDBJ databases">
        <title>Multicomponent nature underlies the extraordinary mechanical properties of spider dragline silk.</title>
        <authorList>
            <person name="Kono N."/>
            <person name="Nakamura H."/>
            <person name="Mori M."/>
            <person name="Yoshida Y."/>
            <person name="Ohtoshi R."/>
            <person name="Malay A.D."/>
            <person name="Moran D.A.P."/>
            <person name="Tomita M."/>
            <person name="Numata K."/>
            <person name="Arakawa K."/>
        </authorList>
    </citation>
    <scope>NUCLEOTIDE SEQUENCE</scope>
</reference>
<proteinExistence type="predicted"/>
<dbReference type="SUPFAM" id="SSF53098">
    <property type="entry name" value="Ribonuclease H-like"/>
    <property type="match status" value="1"/>
</dbReference>
<protein>
    <submittedName>
        <fullName evidence="1">RNase H domain-containing protein</fullName>
    </submittedName>
</protein>
<evidence type="ECO:0000313" key="2">
    <source>
        <dbReference type="Proteomes" id="UP000887159"/>
    </source>
</evidence>
<organism evidence="1 2">
    <name type="scientific">Trichonephila clavipes</name>
    <name type="common">Golden silk orbweaver</name>
    <name type="synonym">Nephila clavipes</name>
    <dbReference type="NCBI Taxonomy" id="2585209"/>
    <lineage>
        <taxon>Eukaryota</taxon>
        <taxon>Metazoa</taxon>
        <taxon>Ecdysozoa</taxon>
        <taxon>Arthropoda</taxon>
        <taxon>Chelicerata</taxon>
        <taxon>Arachnida</taxon>
        <taxon>Araneae</taxon>
        <taxon>Araneomorphae</taxon>
        <taxon>Entelegynae</taxon>
        <taxon>Araneoidea</taxon>
        <taxon>Nephilidae</taxon>
        <taxon>Trichonephila</taxon>
    </lineage>
</organism>
<keyword evidence="2" id="KW-1185">Reference proteome</keyword>
<evidence type="ECO:0000313" key="1">
    <source>
        <dbReference type="EMBL" id="GFY17937.1"/>
    </source>
</evidence>
<dbReference type="EMBL" id="BMAU01021347">
    <property type="protein sequence ID" value="GFY17937.1"/>
    <property type="molecule type" value="Genomic_DNA"/>
</dbReference>
<sequence length="148" mass="16522">MQQDVTKLHSKHVYGCCLDKNKHLKDSLCVTSQKVKGFETMEIVRNSMEESAAKGGYGTNKWIPAHVDIEGNDMADSLANEARTLEPVTSATKVFDANVAAKQKLCSNPRKKLSLPELSYRQKIKTPLTRGRTKHFKCMNILPDGSRS</sequence>
<comment type="caution">
    <text evidence="1">The sequence shown here is derived from an EMBL/GenBank/DDBJ whole genome shotgun (WGS) entry which is preliminary data.</text>
</comment>
<dbReference type="GO" id="GO:0003676">
    <property type="term" value="F:nucleic acid binding"/>
    <property type="evidence" value="ECO:0007669"/>
    <property type="project" value="InterPro"/>
</dbReference>
<name>A0A8X6SYR1_TRICX</name>
<accession>A0A8X6SYR1</accession>
<dbReference type="Gene3D" id="3.30.420.10">
    <property type="entry name" value="Ribonuclease H-like superfamily/Ribonuclease H"/>
    <property type="match status" value="1"/>
</dbReference>
<gene>
    <name evidence="1" type="primary">NCL1_28619</name>
    <name evidence="1" type="ORF">TNCV_3384301</name>
</gene>
<dbReference type="InterPro" id="IPR012337">
    <property type="entry name" value="RNaseH-like_sf"/>
</dbReference>
<dbReference type="InterPro" id="IPR036397">
    <property type="entry name" value="RNaseH_sf"/>
</dbReference>